<sequence length="112" mass="12345">MTEPRPPKYPKRKPLSQPGDRPPTTPKSRMGSQPASVVKTPLVRLGDGCMFDPSTVVSAYVKHAESGEMSMVVWISRTSGITVHPAQVYDGNVYKAFEKLMEACDEYRASSN</sequence>
<organism evidence="2 3">
    <name type="scientific">Pseudomonas phage Lana</name>
    <dbReference type="NCBI Taxonomy" id="2530172"/>
    <lineage>
        <taxon>Viruses</taxon>
        <taxon>Duplodnaviria</taxon>
        <taxon>Heunggongvirae</taxon>
        <taxon>Uroviricota</taxon>
        <taxon>Caudoviricetes</taxon>
        <taxon>Lanavirus</taxon>
        <taxon>Lanavirus lana</taxon>
    </lineage>
</organism>
<evidence type="ECO:0000313" key="2">
    <source>
        <dbReference type="EMBL" id="QBJ04500.1"/>
    </source>
</evidence>
<name>A0A481W6X4_9CAUD</name>
<dbReference type="RefSeq" id="YP_009820404.1">
    <property type="nucleotide sequence ID" value="NC_048166.1"/>
</dbReference>
<reference evidence="2" key="1">
    <citation type="submission" date="2019-01" db="EMBL/GenBank/DDBJ databases">
        <authorList>
            <person name="Hylling O."/>
            <person name="Carstens A.B."/>
            <person name="Hansen L.H."/>
        </authorList>
    </citation>
    <scope>NUCLEOTIDE SEQUENCE [LARGE SCALE GENOMIC DNA]</scope>
</reference>
<evidence type="ECO:0000256" key="1">
    <source>
        <dbReference type="SAM" id="MobiDB-lite"/>
    </source>
</evidence>
<dbReference type="GeneID" id="55011840"/>
<protein>
    <submittedName>
        <fullName evidence="2">Uncharacterized protein</fullName>
    </submittedName>
</protein>
<feature type="compositionally biased region" description="Polar residues" evidence="1">
    <location>
        <begin position="26"/>
        <end position="35"/>
    </location>
</feature>
<keyword evidence="3" id="KW-1185">Reference proteome</keyword>
<accession>A0A481W6X4</accession>
<evidence type="ECO:0000313" key="3">
    <source>
        <dbReference type="Proteomes" id="UP000293575"/>
    </source>
</evidence>
<dbReference type="EMBL" id="MK473373">
    <property type="protein sequence ID" value="QBJ04500.1"/>
    <property type="molecule type" value="Genomic_DNA"/>
</dbReference>
<feature type="region of interest" description="Disordered" evidence="1">
    <location>
        <begin position="1"/>
        <end position="37"/>
    </location>
</feature>
<proteinExistence type="predicted"/>
<dbReference type="KEGG" id="vg:55011840"/>
<dbReference type="Proteomes" id="UP000293575">
    <property type="component" value="Segment"/>
</dbReference>